<gene>
    <name evidence="2" type="ORF">SMD31_14805</name>
</gene>
<dbReference type="Pfam" id="PF05573">
    <property type="entry name" value="NosL"/>
    <property type="match status" value="1"/>
</dbReference>
<dbReference type="Proteomes" id="UP001271769">
    <property type="component" value="Unassembled WGS sequence"/>
</dbReference>
<dbReference type="EMBL" id="JAXCLX010000002">
    <property type="protein sequence ID" value="MDY0873209.1"/>
    <property type="molecule type" value="Genomic_DNA"/>
</dbReference>
<dbReference type="Gene3D" id="3.30.70.2050">
    <property type="match status" value="1"/>
</dbReference>
<comment type="caution">
    <text evidence="2">The sequence shown here is derived from an EMBL/GenBank/DDBJ whole genome shotgun (WGS) entry which is preliminary data.</text>
</comment>
<keyword evidence="3" id="KW-1185">Reference proteome</keyword>
<keyword evidence="1" id="KW-0732">Signal</keyword>
<evidence type="ECO:0000313" key="2">
    <source>
        <dbReference type="EMBL" id="MDY0873209.1"/>
    </source>
</evidence>
<evidence type="ECO:0000313" key="3">
    <source>
        <dbReference type="Proteomes" id="UP001271769"/>
    </source>
</evidence>
<dbReference type="PANTHER" id="PTHR41247">
    <property type="entry name" value="HTH-TYPE TRANSCRIPTIONAL REPRESSOR YCNK"/>
    <property type="match status" value="1"/>
</dbReference>
<accession>A0ABU5E0T6</accession>
<organism evidence="2 3">
    <name type="scientific">Dongia rigui</name>
    <dbReference type="NCBI Taxonomy" id="940149"/>
    <lineage>
        <taxon>Bacteria</taxon>
        <taxon>Pseudomonadati</taxon>
        <taxon>Pseudomonadota</taxon>
        <taxon>Alphaproteobacteria</taxon>
        <taxon>Rhodospirillales</taxon>
        <taxon>Dongiaceae</taxon>
        <taxon>Dongia</taxon>
    </lineage>
</organism>
<name>A0ABU5E0T6_9PROT</name>
<proteinExistence type="predicted"/>
<dbReference type="RefSeq" id="WP_320501671.1">
    <property type="nucleotide sequence ID" value="NZ_JAXCLX010000002.1"/>
</dbReference>
<dbReference type="PANTHER" id="PTHR41247:SF1">
    <property type="entry name" value="HTH-TYPE TRANSCRIPTIONAL REPRESSOR YCNK"/>
    <property type="match status" value="1"/>
</dbReference>
<dbReference type="SUPFAM" id="SSF160387">
    <property type="entry name" value="NosL/MerB-like"/>
    <property type="match status" value="1"/>
</dbReference>
<protein>
    <submittedName>
        <fullName evidence="2">Nitrous oxide reductase accessory protein NosL</fullName>
    </submittedName>
</protein>
<evidence type="ECO:0000256" key="1">
    <source>
        <dbReference type="SAM" id="SignalP"/>
    </source>
</evidence>
<feature type="signal peptide" evidence="1">
    <location>
        <begin position="1"/>
        <end position="25"/>
    </location>
</feature>
<sequence length="167" mass="17927">MKTFLVAGAAALMLLLAACSPEEDAALPLPLEPDANSIAYFCHMALTEHEGPKGQLFLRGQAAPVWFSSPGEVFMFLATELAQPRDLRAVYVNDMGRGSWEKPEVGAWIEADKAFYVVGSSKTGAMGEKEAVPFADKDAAVQFATQFGGHVLDFDRAKVAMNPETGS</sequence>
<dbReference type="PROSITE" id="PS51257">
    <property type="entry name" value="PROKAR_LIPOPROTEIN"/>
    <property type="match status" value="1"/>
</dbReference>
<feature type="chain" id="PRO_5045844111" evidence="1">
    <location>
        <begin position="26"/>
        <end position="167"/>
    </location>
</feature>
<reference evidence="2 3" key="1">
    <citation type="journal article" date="2013" name="Antonie Van Leeuwenhoek">
        <title>Dongia rigui sp. nov., isolated from freshwater of a large wetland in Korea.</title>
        <authorList>
            <person name="Baik K.S."/>
            <person name="Hwang Y.M."/>
            <person name="Choi J.S."/>
            <person name="Kwon J."/>
            <person name="Seong C.N."/>
        </authorList>
    </citation>
    <scope>NUCLEOTIDE SEQUENCE [LARGE SCALE GENOMIC DNA]</scope>
    <source>
        <strain evidence="2 3">04SU4-P</strain>
    </source>
</reference>
<dbReference type="InterPro" id="IPR008719">
    <property type="entry name" value="N2O_reductase_NosL"/>
</dbReference>
<dbReference type="Gene3D" id="3.30.70.2060">
    <property type="match status" value="1"/>
</dbReference>